<gene>
    <name evidence="1" type="ORF">J437_LFUL000388</name>
</gene>
<dbReference type="EMBL" id="KZ308322">
    <property type="protein sequence ID" value="KAG8227380.1"/>
    <property type="molecule type" value="Genomic_DNA"/>
</dbReference>
<proteinExistence type="predicted"/>
<dbReference type="Pfam" id="PF04801">
    <property type="entry name" value="RPC5"/>
    <property type="match status" value="1"/>
</dbReference>
<reference evidence="1" key="2">
    <citation type="submission" date="2017-10" db="EMBL/GenBank/DDBJ databases">
        <title>Ladona fulva Genome sequencing and assembly.</title>
        <authorList>
            <person name="Murali S."/>
            <person name="Richards S."/>
            <person name="Bandaranaike D."/>
            <person name="Bellair M."/>
            <person name="Blankenburg K."/>
            <person name="Chao H."/>
            <person name="Dinh H."/>
            <person name="Doddapaneni H."/>
            <person name="Dugan-Rocha S."/>
            <person name="Elkadiri S."/>
            <person name="Gnanaolivu R."/>
            <person name="Hernandez B."/>
            <person name="Skinner E."/>
            <person name="Javaid M."/>
            <person name="Lee S."/>
            <person name="Li M."/>
            <person name="Ming W."/>
            <person name="Munidasa M."/>
            <person name="Muniz J."/>
            <person name="Nguyen L."/>
            <person name="Hughes D."/>
            <person name="Osuji N."/>
            <person name="Pu L.-L."/>
            <person name="Puazo M."/>
            <person name="Qu C."/>
            <person name="Quiroz J."/>
            <person name="Raj R."/>
            <person name="Weissenberger G."/>
            <person name="Xin Y."/>
            <person name="Zou X."/>
            <person name="Han Y."/>
            <person name="Worley K."/>
            <person name="Muzny D."/>
            <person name="Gibbs R."/>
        </authorList>
    </citation>
    <scope>NUCLEOTIDE SEQUENCE</scope>
    <source>
        <strain evidence="1">Sampled in the wild</strain>
    </source>
</reference>
<evidence type="ECO:0000313" key="1">
    <source>
        <dbReference type="EMBL" id="KAG8227380.1"/>
    </source>
</evidence>
<protein>
    <recommendedName>
        <fullName evidence="3">DNA-directed RNA polymerase III subunit RPC5</fullName>
    </recommendedName>
</protein>
<dbReference type="GO" id="GO:0042797">
    <property type="term" value="P:tRNA transcription by RNA polymerase III"/>
    <property type="evidence" value="ECO:0007669"/>
    <property type="project" value="TreeGrafter"/>
</dbReference>
<dbReference type="OrthoDB" id="340681at2759"/>
<dbReference type="PANTHER" id="PTHR12069:SF0">
    <property type="entry name" value="DNA-DIRECTED RNA POLYMERASE III SUBUNIT RPC5"/>
    <property type="match status" value="1"/>
</dbReference>
<dbReference type="InterPro" id="IPR006886">
    <property type="entry name" value="RNA_pol_III_Rpc5"/>
</dbReference>
<accession>A0A8K0K305</accession>
<name>A0A8K0K305_LADFU</name>
<dbReference type="Proteomes" id="UP000792457">
    <property type="component" value="Unassembled WGS sequence"/>
</dbReference>
<dbReference type="GO" id="GO:0005666">
    <property type="term" value="C:RNA polymerase III complex"/>
    <property type="evidence" value="ECO:0007669"/>
    <property type="project" value="TreeGrafter"/>
</dbReference>
<dbReference type="AlphaFoldDB" id="A0A8K0K305"/>
<sequence length="409" mass="46767">MSDKDDDPVAPVFLSKTLAEKLYLYQYPVRPKHLKFDNSPVVNAKIKPCHQELELELALNTKSPNYNFSKGEQIALNAENSKEKGKQSQRYERGIMDRQILSSGPCALEKTCTYSIGIFQDGELHITPLKGIIQLQPSFSYLDLDRRSKEESKEADDGEVDEEEAQKITVKFARQESDRVKKARELSFGYISKKRAEEQWVPTNYFPSNSDESEQERSKMFCCLPQNEVTGLDIKTNDYLRNLVPPENSECSSVPRLPSNLISLDKLKTLPLGDQVKTLLQSAKVVQFEKLLYLLDQEKESANILRSLQAVAVVVNGNWVVKSDVIYPKDTESSINGVPADSMCRARDYVLFLFTKNQYLDRTEVINTVKLPQEEVTEILSQVSQHQKNKGWQFLLPKDEEFLKRQVQS</sequence>
<comment type="caution">
    <text evidence="1">The sequence shown here is derived from an EMBL/GenBank/DDBJ whole genome shotgun (WGS) entry which is preliminary data.</text>
</comment>
<reference evidence="1" key="1">
    <citation type="submission" date="2013-04" db="EMBL/GenBank/DDBJ databases">
        <authorList>
            <person name="Qu J."/>
            <person name="Murali S.C."/>
            <person name="Bandaranaike D."/>
            <person name="Bellair M."/>
            <person name="Blankenburg K."/>
            <person name="Chao H."/>
            <person name="Dinh H."/>
            <person name="Doddapaneni H."/>
            <person name="Downs B."/>
            <person name="Dugan-Rocha S."/>
            <person name="Elkadiri S."/>
            <person name="Gnanaolivu R.D."/>
            <person name="Hernandez B."/>
            <person name="Javaid M."/>
            <person name="Jayaseelan J.C."/>
            <person name="Lee S."/>
            <person name="Li M."/>
            <person name="Ming W."/>
            <person name="Munidasa M."/>
            <person name="Muniz J."/>
            <person name="Nguyen L."/>
            <person name="Ongeri F."/>
            <person name="Osuji N."/>
            <person name="Pu L.-L."/>
            <person name="Puazo M."/>
            <person name="Qu C."/>
            <person name="Quiroz J."/>
            <person name="Raj R."/>
            <person name="Weissenberger G."/>
            <person name="Xin Y."/>
            <person name="Zou X."/>
            <person name="Han Y."/>
            <person name="Richards S."/>
            <person name="Worley K."/>
            <person name="Muzny D."/>
            <person name="Gibbs R."/>
        </authorList>
    </citation>
    <scope>NUCLEOTIDE SEQUENCE</scope>
    <source>
        <strain evidence="1">Sampled in the wild</strain>
    </source>
</reference>
<evidence type="ECO:0000313" key="2">
    <source>
        <dbReference type="Proteomes" id="UP000792457"/>
    </source>
</evidence>
<keyword evidence="2" id="KW-1185">Reference proteome</keyword>
<organism evidence="1 2">
    <name type="scientific">Ladona fulva</name>
    <name type="common">Scarce chaser dragonfly</name>
    <name type="synonym">Libellula fulva</name>
    <dbReference type="NCBI Taxonomy" id="123851"/>
    <lineage>
        <taxon>Eukaryota</taxon>
        <taxon>Metazoa</taxon>
        <taxon>Ecdysozoa</taxon>
        <taxon>Arthropoda</taxon>
        <taxon>Hexapoda</taxon>
        <taxon>Insecta</taxon>
        <taxon>Pterygota</taxon>
        <taxon>Palaeoptera</taxon>
        <taxon>Odonata</taxon>
        <taxon>Epiprocta</taxon>
        <taxon>Anisoptera</taxon>
        <taxon>Libelluloidea</taxon>
        <taxon>Libellulidae</taxon>
        <taxon>Ladona</taxon>
    </lineage>
</organism>
<dbReference type="PANTHER" id="PTHR12069">
    <property type="entry name" value="DNA-DIRECTED RNA POLYMERASES III 80 KDA POLYPEPTIDE RNA POLYMERASE III SUBUNIT 5"/>
    <property type="match status" value="1"/>
</dbReference>
<evidence type="ECO:0008006" key="3">
    <source>
        <dbReference type="Google" id="ProtNLM"/>
    </source>
</evidence>